<dbReference type="Pfam" id="PF00884">
    <property type="entry name" value="Sulfatase"/>
    <property type="match status" value="1"/>
</dbReference>
<evidence type="ECO:0000313" key="11">
    <source>
        <dbReference type="Proteomes" id="UP000606193"/>
    </source>
</evidence>
<evidence type="ECO:0000259" key="9">
    <source>
        <dbReference type="Pfam" id="PF00884"/>
    </source>
</evidence>
<feature type="domain" description="Sulfatase N-terminal" evidence="9">
    <location>
        <begin position="240"/>
        <end position="523"/>
    </location>
</feature>
<evidence type="ECO:0000256" key="4">
    <source>
        <dbReference type="ARBA" id="ARBA00022692"/>
    </source>
</evidence>
<feature type="transmembrane region" description="Helical" evidence="8">
    <location>
        <begin position="114"/>
        <end position="141"/>
    </location>
</feature>
<dbReference type="PANTHER" id="PTHR47371">
    <property type="entry name" value="LIPOTEICHOIC ACID SYNTHASE"/>
    <property type="match status" value="1"/>
</dbReference>
<feature type="compositionally biased region" description="Basic and acidic residues" evidence="7">
    <location>
        <begin position="626"/>
        <end position="641"/>
    </location>
</feature>
<keyword evidence="6 8" id="KW-0472">Membrane</keyword>
<dbReference type="RefSeq" id="WP_249298260.1">
    <property type="nucleotide sequence ID" value="NZ_JACRSX010000015.1"/>
</dbReference>
<accession>A0ABR7N3Y7</accession>
<dbReference type="InterPro" id="IPR050448">
    <property type="entry name" value="OpgB/LTA_synthase_biosynth"/>
</dbReference>
<reference evidence="10 11" key="1">
    <citation type="submission" date="2020-08" db="EMBL/GenBank/DDBJ databases">
        <title>Genome public.</title>
        <authorList>
            <person name="Liu C."/>
            <person name="Sun Q."/>
        </authorList>
    </citation>
    <scope>NUCLEOTIDE SEQUENCE [LARGE SCALE GENOMIC DNA]</scope>
    <source>
        <strain evidence="10 11">NSJ-37</strain>
    </source>
</reference>
<dbReference type="PANTHER" id="PTHR47371:SF3">
    <property type="entry name" value="PHOSPHOGLYCEROL TRANSFERASE I"/>
    <property type="match status" value="1"/>
</dbReference>
<feature type="transmembrane region" description="Helical" evidence="8">
    <location>
        <begin position="72"/>
        <end position="94"/>
    </location>
</feature>
<keyword evidence="11" id="KW-1185">Reference proteome</keyword>
<proteinExistence type="predicted"/>
<evidence type="ECO:0000256" key="2">
    <source>
        <dbReference type="ARBA" id="ARBA00004936"/>
    </source>
</evidence>
<sequence length="677" mass="77242">MGEKLLRVKKFFTFYVFLPVILDIVIESLNRKSVFSAFSYMVDKPFLFMFNVLIIMLTLSVAMYFKREIFVLTLMSVVWLLFGVINFVILHFRVTPFSAVDFTLISSAISVSGHYLTAFNVMMIFFAIAILVISLICLFKRTPCFQKNTTKKAYMLSTLVILTLAAGIVVMHKSSTSVQALAENYTNISEAYENYGFVYCFANSIIDTGIKKPEDYSEESMAQIKDSIKDTGTDEPEVKPDIVMIQLESFFDICDVKGVSFSRDPLPNFHRLQKEYSNGQLTVPTVGAGTVNTEFEVLTGMSQHDFGVSEYPYKTVLKSKTSESICNDLAQIGYSSHAVHNNTATFYGRNKVFSNLGFDSFTSVEYMNNITLNPNGWAKDDVMVDEILKTLDDNKNKSEFTFGITVQSHGKYNDVKTDSKDPVKVYNAPTGKEESYEYYVNEIDEVDQMIGKLVYALGKREKPTVLVLYGDHLPSLDLSNEDLEDGSLYETQYIIWNNYGLKEKDQDLKAYELYPEVLDRIGIHTGVITQFHQQADRSSDTYQTDLKALEYDLLYGENYIYDGEVPFTASNLQMGTNPLKIADVYQKDGEYIVRGDNFTPYCRVYFDGKELESQWIDEHHLKLKDVPERSDRKQDKQKSYEPDEIPNSFVVEVQNGDGVKLSYSNNLRWKNTSLGKK</sequence>
<comment type="caution">
    <text evidence="10">The sequence shown here is derived from an EMBL/GenBank/DDBJ whole genome shotgun (WGS) entry which is preliminary data.</text>
</comment>
<comment type="pathway">
    <text evidence="2">Cell wall biogenesis; lipoteichoic acid biosynthesis.</text>
</comment>
<evidence type="ECO:0000256" key="1">
    <source>
        <dbReference type="ARBA" id="ARBA00004651"/>
    </source>
</evidence>
<feature type="transmembrane region" description="Helical" evidence="8">
    <location>
        <begin position="12"/>
        <end position="30"/>
    </location>
</feature>
<dbReference type="SUPFAM" id="SSF53649">
    <property type="entry name" value="Alkaline phosphatase-like"/>
    <property type="match status" value="1"/>
</dbReference>
<protein>
    <submittedName>
        <fullName evidence="10">Sulfatase-like hydrolase/transferase</fullName>
    </submittedName>
</protein>
<dbReference type="Proteomes" id="UP000606193">
    <property type="component" value="Unassembled WGS sequence"/>
</dbReference>
<evidence type="ECO:0000256" key="6">
    <source>
        <dbReference type="ARBA" id="ARBA00023136"/>
    </source>
</evidence>
<gene>
    <name evidence="10" type="ORF">H8704_10700</name>
</gene>
<feature type="transmembrane region" description="Helical" evidence="8">
    <location>
        <begin position="153"/>
        <end position="171"/>
    </location>
</feature>
<keyword evidence="3" id="KW-1003">Cell membrane</keyword>
<evidence type="ECO:0000256" key="3">
    <source>
        <dbReference type="ARBA" id="ARBA00022475"/>
    </source>
</evidence>
<dbReference type="InterPro" id="IPR000917">
    <property type="entry name" value="Sulfatase_N"/>
</dbReference>
<evidence type="ECO:0000256" key="8">
    <source>
        <dbReference type="SAM" id="Phobius"/>
    </source>
</evidence>
<evidence type="ECO:0000256" key="7">
    <source>
        <dbReference type="SAM" id="MobiDB-lite"/>
    </source>
</evidence>
<evidence type="ECO:0000313" key="10">
    <source>
        <dbReference type="EMBL" id="MBC8563090.1"/>
    </source>
</evidence>
<evidence type="ECO:0000256" key="5">
    <source>
        <dbReference type="ARBA" id="ARBA00022989"/>
    </source>
</evidence>
<feature type="transmembrane region" description="Helical" evidence="8">
    <location>
        <begin position="46"/>
        <end position="65"/>
    </location>
</feature>
<dbReference type="EMBL" id="JACRSX010000015">
    <property type="protein sequence ID" value="MBC8563090.1"/>
    <property type="molecule type" value="Genomic_DNA"/>
</dbReference>
<dbReference type="CDD" id="cd16015">
    <property type="entry name" value="LTA_synthase"/>
    <property type="match status" value="1"/>
</dbReference>
<dbReference type="Gene3D" id="3.40.720.10">
    <property type="entry name" value="Alkaline Phosphatase, subunit A"/>
    <property type="match status" value="1"/>
</dbReference>
<keyword evidence="5 8" id="KW-1133">Transmembrane helix</keyword>
<organism evidence="10 11">
    <name type="scientific">Jutongia huaianensis</name>
    <dbReference type="NCBI Taxonomy" id="2763668"/>
    <lineage>
        <taxon>Bacteria</taxon>
        <taxon>Bacillati</taxon>
        <taxon>Bacillota</taxon>
        <taxon>Clostridia</taxon>
        <taxon>Lachnospirales</taxon>
        <taxon>Lachnospiraceae</taxon>
        <taxon>Jutongia</taxon>
    </lineage>
</organism>
<comment type="subcellular location">
    <subcellularLocation>
        <location evidence="1">Cell membrane</location>
        <topology evidence="1">Multi-pass membrane protein</topology>
    </subcellularLocation>
</comment>
<feature type="region of interest" description="Disordered" evidence="7">
    <location>
        <begin position="626"/>
        <end position="647"/>
    </location>
</feature>
<name>A0ABR7N3Y7_9FIRM</name>
<keyword evidence="4 8" id="KW-0812">Transmembrane</keyword>
<dbReference type="InterPro" id="IPR017850">
    <property type="entry name" value="Alkaline_phosphatase_core_sf"/>
</dbReference>